<dbReference type="PANTHER" id="PTHR44688">
    <property type="entry name" value="DNA-BINDING TRANSCRIPTIONAL ACTIVATOR DEVR_DOSR"/>
    <property type="match status" value="1"/>
</dbReference>
<evidence type="ECO:0000256" key="1">
    <source>
        <dbReference type="ARBA" id="ARBA00023015"/>
    </source>
</evidence>
<evidence type="ECO:0000256" key="3">
    <source>
        <dbReference type="ARBA" id="ARBA00023163"/>
    </source>
</evidence>
<dbReference type="AlphaFoldDB" id="A0A0D8ZML0"/>
<evidence type="ECO:0000259" key="5">
    <source>
        <dbReference type="PROSITE" id="PS50110"/>
    </source>
</evidence>
<dbReference type="InterPro" id="IPR036388">
    <property type="entry name" value="WH-like_DNA-bd_sf"/>
</dbReference>
<name>A0A0D8ZML0_9CYAN</name>
<dbReference type="InterPro" id="IPR011006">
    <property type="entry name" value="CheY-like_superfamily"/>
</dbReference>
<feature type="modified residue" description="4-aspartylphosphate" evidence="4">
    <location>
        <position position="48"/>
    </location>
</feature>
<dbReference type="GO" id="GO:0003677">
    <property type="term" value="F:DNA binding"/>
    <property type="evidence" value="ECO:0007669"/>
    <property type="project" value="UniProtKB-KW"/>
</dbReference>
<keyword evidence="3" id="KW-0804">Transcription</keyword>
<dbReference type="GO" id="GO:0000160">
    <property type="term" value="P:phosphorelay signal transduction system"/>
    <property type="evidence" value="ECO:0007669"/>
    <property type="project" value="InterPro"/>
</dbReference>
<evidence type="ECO:0000256" key="2">
    <source>
        <dbReference type="ARBA" id="ARBA00023125"/>
    </source>
</evidence>
<gene>
    <name evidence="6" type="ORF">UH38_22765</name>
</gene>
<dbReference type="Gene3D" id="1.10.10.10">
    <property type="entry name" value="Winged helix-like DNA-binding domain superfamily/Winged helix DNA-binding domain"/>
    <property type="match status" value="1"/>
</dbReference>
<keyword evidence="2" id="KW-0238">DNA-binding</keyword>
<organism evidence="6 7">
    <name type="scientific">Aliterella atlantica CENA595</name>
    <dbReference type="NCBI Taxonomy" id="1618023"/>
    <lineage>
        <taxon>Bacteria</taxon>
        <taxon>Bacillati</taxon>
        <taxon>Cyanobacteriota</taxon>
        <taxon>Cyanophyceae</taxon>
        <taxon>Chroococcidiopsidales</taxon>
        <taxon>Aliterellaceae</taxon>
        <taxon>Aliterella</taxon>
    </lineage>
</organism>
<dbReference type="SMART" id="SM00421">
    <property type="entry name" value="HTH_LUXR"/>
    <property type="match status" value="1"/>
</dbReference>
<dbReference type="PANTHER" id="PTHR44688:SF16">
    <property type="entry name" value="DNA-BINDING TRANSCRIPTIONAL ACTIVATOR DEVR_DOSR"/>
    <property type="match status" value="1"/>
</dbReference>
<proteinExistence type="predicted"/>
<accession>A0A0D8ZML0</accession>
<dbReference type="InterPro" id="IPR001789">
    <property type="entry name" value="Sig_transdc_resp-reg_receiver"/>
</dbReference>
<dbReference type="InterPro" id="IPR016032">
    <property type="entry name" value="Sig_transdc_resp-reg_C-effctor"/>
</dbReference>
<evidence type="ECO:0000256" key="4">
    <source>
        <dbReference type="PROSITE-ProRule" id="PRU00169"/>
    </source>
</evidence>
<evidence type="ECO:0000313" key="7">
    <source>
        <dbReference type="Proteomes" id="UP000032452"/>
    </source>
</evidence>
<sequence>MEDHPEVGQNNCEFLRIMSPQCSCISVDTPQKGVEQLRQGIPDLVVVDLQFGTVGGEQSAKPGLELLKQIFEYYPTVNILVYTSEPTFLRQLIPQISKYQGGFAVVNKMERRSAFLEGARCAIEGQLKVHRELMKEMQLSQQDLEILDLLCNHALTDRAIAERMHVSLKTAQNYVQRLKVKLDIEHLDDGQNVNPRVAICMTAMGRKLVVC</sequence>
<feature type="domain" description="Response regulatory" evidence="5">
    <location>
        <begin position="1"/>
        <end position="123"/>
    </location>
</feature>
<dbReference type="STRING" id="1618023.UH38_22765"/>
<reference evidence="6 7" key="1">
    <citation type="submission" date="2015-02" db="EMBL/GenBank/DDBJ databases">
        <title>Draft genome of a novel marine cyanobacterium (Chroococcales) isolated from South Atlantic Ocean.</title>
        <authorList>
            <person name="Rigonato J."/>
            <person name="Alvarenga D.O."/>
            <person name="Branco L.H."/>
            <person name="Varani A.M."/>
            <person name="Brandini F.P."/>
            <person name="Fiore M.F."/>
        </authorList>
    </citation>
    <scope>NUCLEOTIDE SEQUENCE [LARGE SCALE GENOMIC DNA]</scope>
    <source>
        <strain evidence="6 7">CENA595</strain>
    </source>
</reference>
<keyword evidence="7" id="KW-1185">Reference proteome</keyword>
<comment type="caution">
    <text evidence="6">The sequence shown here is derived from an EMBL/GenBank/DDBJ whole genome shotgun (WGS) entry which is preliminary data.</text>
</comment>
<dbReference type="Gene3D" id="3.40.50.2300">
    <property type="match status" value="1"/>
</dbReference>
<protein>
    <submittedName>
        <fullName evidence="6">LuxR family transcriptional regulator</fullName>
    </submittedName>
</protein>
<evidence type="ECO:0000313" key="6">
    <source>
        <dbReference type="EMBL" id="KJH69669.1"/>
    </source>
</evidence>
<dbReference type="SUPFAM" id="SSF52172">
    <property type="entry name" value="CheY-like"/>
    <property type="match status" value="1"/>
</dbReference>
<dbReference type="SUPFAM" id="SSF46894">
    <property type="entry name" value="C-terminal effector domain of the bipartite response regulators"/>
    <property type="match status" value="1"/>
</dbReference>
<dbReference type="EMBL" id="JYON01000037">
    <property type="protein sequence ID" value="KJH69669.1"/>
    <property type="molecule type" value="Genomic_DNA"/>
</dbReference>
<dbReference type="PROSITE" id="PS50110">
    <property type="entry name" value="RESPONSE_REGULATORY"/>
    <property type="match status" value="1"/>
</dbReference>
<keyword evidence="4" id="KW-0597">Phosphoprotein</keyword>
<dbReference type="Proteomes" id="UP000032452">
    <property type="component" value="Unassembled WGS sequence"/>
</dbReference>
<dbReference type="GO" id="GO:0006355">
    <property type="term" value="P:regulation of DNA-templated transcription"/>
    <property type="evidence" value="ECO:0007669"/>
    <property type="project" value="InterPro"/>
</dbReference>
<dbReference type="InterPro" id="IPR000792">
    <property type="entry name" value="Tscrpt_reg_LuxR_C"/>
</dbReference>
<keyword evidence="1" id="KW-0805">Transcription regulation</keyword>